<proteinExistence type="predicted"/>
<protein>
    <submittedName>
        <fullName evidence="2">Uncharacterized protein</fullName>
    </submittedName>
</protein>
<sequence>MAFLEKKAQGANSSIQLRGGLTSTIGSPGKMGGLIQRLVLRQHSQSKHLWDKKKPTREG</sequence>
<dbReference type="AlphaFoldDB" id="X1V024"/>
<gene>
    <name evidence="2" type="ORF">S12H4_52139</name>
</gene>
<evidence type="ECO:0000256" key="1">
    <source>
        <dbReference type="SAM" id="MobiDB-lite"/>
    </source>
</evidence>
<evidence type="ECO:0000313" key="2">
    <source>
        <dbReference type="EMBL" id="GAJ05501.1"/>
    </source>
</evidence>
<feature type="compositionally biased region" description="Polar residues" evidence="1">
    <location>
        <begin position="10"/>
        <end position="26"/>
    </location>
</feature>
<reference evidence="2" key="1">
    <citation type="journal article" date="2014" name="Front. Microbiol.">
        <title>High frequency of phylogenetically diverse reductive dehalogenase-homologous genes in deep subseafloor sedimentary metagenomes.</title>
        <authorList>
            <person name="Kawai M."/>
            <person name="Futagami T."/>
            <person name="Toyoda A."/>
            <person name="Takaki Y."/>
            <person name="Nishi S."/>
            <person name="Hori S."/>
            <person name="Arai W."/>
            <person name="Tsubouchi T."/>
            <person name="Morono Y."/>
            <person name="Uchiyama I."/>
            <person name="Ito T."/>
            <person name="Fujiyama A."/>
            <person name="Inagaki F."/>
            <person name="Takami H."/>
        </authorList>
    </citation>
    <scope>NUCLEOTIDE SEQUENCE</scope>
    <source>
        <strain evidence="2">Expedition CK06-06</strain>
    </source>
</reference>
<accession>X1V024</accession>
<comment type="caution">
    <text evidence="2">The sequence shown here is derived from an EMBL/GenBank/DDBJ whole genome shotgun (WGS) entry which is preliminary data.</text>
</comment>
<organism evidence="2">
    <name type="scientific">marine sediment metagenome</name>
    <dbReference type="NCBI Taxonomy" id="412755"/>
    <lineage>
        <taxon>unclassified sequences</taxon>
        <taxon>metagenomes</taxon>
        <taxon>ecological metagenomes</taxon>
    </lineage>
</organism>
<dbReference type="EMBL" id="BARW01033039">
    <property type="protein sequence ID" value="GAJ05501.1"/>
    <property type="molecule type" value="Genomic_DNA"/>
</dbReference>
<name>X1V024_9ZZZZ</name>
<feature type="region of interest" description="Disordered" evidence="1">
    <location>
        <begin position="1"/>
        <end position="28"/>
    </location>
</feature>